<dbReference type="GO" id="GO:0002128">
    <property type="term" value="P:tRNA nucleoside ribose methylation"/>
    <property type="evidence" value="ECO:0007669"/>
    <property type="project" value="TreeGrafter"/>
</dbReference>
<dbReference type="AlphaFoldDB" id="A0A099KEB0"/>
<dbReference type="EMBL" id="JQEC01000057">
    <property type="protein sequence ID" value="KGJ89089.1"/>
    <property type="molecule type" value="Genomic_DNA"/>
</dbReference>
<evidence type="ECO:0000256" key="3">
    <source>
        <dbReference type="ARBA" id="ARBA00022679"/>
    </source>
</evidence>
<organism evidence="6 7">
    <name type="scientific">Colwellia psychrerythraea</name>
    <name type="common">Vibrio psychroerythus</name>
    <dbReference type="NCBI Taxonomy" id="28229"/>
    <lineage>
        <taxon>Bacteria</taxon>
        <taxon>Pseudomonadati</taxon>
        <taxon>Pseudomonadota</taxon>
        <taxon>Gammaproteobacteria</taxon>
        <taxon>Alteromonadales</taxon>
        <taxon>Colwelliaceae</taxon>
        <taxon>Colwellia</taxon>
    </lineage>
</organism>
<evidence type="ECO:0000256" key="2">
    <source>
        <dbReference type="ARBA" id="ARBA00022603"/>
    </source>
</evidence>
<sequence length="195" mass="21308">MITNKEHGPKHVTIGLTNPKSPTNVGAVMRAAGCYQVDQVLYTGKRYAQAAKYNKESLKTDTKNVQGKIPLLGVDDFINIKDLLENIPTTTKIICVDLVEGATPLPHFVHPQQAVYIFGPEDGTIKQQVIDFADDVVYVPTVGCMNLAASVNVLLYDRLAKSSAMQEGHGQTDDVLIRQSRDTNNKVKVKANTGN</sequence>
<evidence type="ECO:0000256" key="4">
    <source>
        <dbReference type="ARBA" id="ARBA00022691"/>
    </source>
</evidence>
<comment type="similarity">
    <text evidence="1">Belongs to the class IV-like SAM-binding methyltransferase superfamily. RNA methyltransferase TrmH family.</text>
</comment>
<dbReference type="InterPro" id="IPR029028">
    <property type="entry name" value="Alpha/beta_knot_MTases"/>
</dbReference>
<gene>
    <name evidence="6" type="ORF">GAB14E_4085</name>
</gene>
<dbReference type="InterPro" id="IPR029026">
    <property type="entry name" value="tRNA_m1G_MTases_N"/>
</dbReference>
<dbReference type="Pfam" id="PF00588">
    <property type="entry name" value="SpoU_methylase"/>
    <property type="match status" value="1"/>
</dbReference>
<protein>
    <submittedName>
        <fullName evidence="6">tRNA/rRNA methyltransferase (SpoU)</fullName>
    </submittedName>
</protein>
<dbReference type="PANTHER" id="PTHR42786:SF6">
    <property type="entry name" value="TRNA_RRNA METHYLTRANSFERASE SPOU TYPE DOMAIN-CONTAINING PROTEIN"/>
    <property type="match status" value="1"/>
</dbReference>
<dbReference type="PANTHER" id="PTHR42786">
    <property type="entry name" value="TRNA/RRNA METHYLTRANSFERASE"/>
    <property type="match status" value="1"/>
</dbReference>
<dbReference type="OrthoDB" id="4578643at2"/>
<comment type="caution">
    <text evidence="6">The sequence shown here is derived from an EMBL/GenBank/DDBJ whole genome shotgun (WGS) entry which is preliminary data.</text>
</comment>
<dbReference type="GO" id="GO:0005829">
    <property type="term" value="C:cytosol"/>
    <property type="evidence" value="ECO:0007669"/>
    <property type="project" value="TreeGrafter"/>
</dbReference>
<dbReference type="Proteomes" id="UP000029868">
    <property type="component" value="Unassembled WGS sequence"/>
</dbReference>
<reference evidence="6 7" key="1">
    <citation type="submission" date="2014-08" db="EMBL/GenBank/DDBJ databases">
        <title>Genomic and Phenotypic Diversity of Colwellia psychrerythraea strains from Disparate Marine Basins.</title>
        <authorList>
            <person name="Techtmann S.M."/>
            <person name="Stelling S.C."/>
            <person name="Utturkar S.M."/>
            <person name="Alshibli N."/>
            <person name="Harris A."/>
            <person name="Brown S.D."/>
            <person name="Hazen T.C."/>
        </authorList>
    </citation>
    <scope>NUCLEOTIDE SEQUENCE [LARGE SCALE GENOMIC DNA]</scope>
    <source>
        <strain evidence="6 7">GAB14E</strain>
    </source>
</reference>
<accession>A0A099KEB0</accession>
<dbReference type="RefSeq" id="WP_033083996.1">
    <property type="nucleotide sequence ID" value="NZ_JQEC01000057.1"/>
</dbReference>
<dbReference type="InterPro" id="IPR004384">
    <property type="entry name" value="RNA_MeTrfase_TrmJ/LasT"/>
</dbReference>
<dbReference type="GO" id="GO:0008173">
    <property type="term" value="F:RNA methyltransferase activity"/>
    <property type="evidence" value="ECO:0007669"/>
    <property type="project" value="InterPro"/>
</dbReference>
<keyword evidence="3 6" id="KW-0808">Transferase</keyword>
<evidence type="ECO:0000259" key="5">
    <source>
        <dbReference type="Pfam" id="PF00588"/>
    </source>
</evidence>
<dbReference type="PATRIC" id="fig|28229.3.peg.4058"/>
<dbReference type="Gene3D" id="3.40.1280.10">
    <property type="match status" value="1"/>
</dbReference>
<evidence type="ECO:0000256" key="1">
    <source>
        <dbReference type="ARBA" id="ARBA00007228"/>
    </source>
</evidence>
<evidence type="ECO:0000313" key="7">
    <source>
        <dbReference type="Proteomes" id="UP000029868"/>
    </source>
</evidence>
<dbReference type="CDD" id="cd18098">
    <property type="entry name" value="SpoU-like"/>
    <property type="match status" value="1"/>
</dbReference>
<dbReference type="InterPro" id="IPR001537">
    <property type="entry name" value="SpoU_MeTrfase"/>
</dbReference>
<feature type="domain" description="tRNA/rRNA methyltransferase SpoU type" evidence="5">
    <location>
        <begin position="12"/>
        <end position="156"/>
    </location>
</feature>
<name>A0A099KEB0_COLPS</name>
<evidence type="ECO:0000313" key="6">
    <source>
        <dbReference type="EMBL" id="KGJ89089.1"/>
    </source>
</evidence>
<dbReference type="SUPFAM" id="SSF75217">
    <property type="entry name" value="alpha/beta knot"/>
    <property type="match status" value="1"/>
</dbReference>
<dbReference type="GO" id="GO:0003723">
    <property type="term" value="F:RNA binding"/>
    <property type="evidence" value="ECO:0007669"/>
    <property type="project" value="InterPro"/>
</dbReference>
<keyword evidence="2 6" id="KW-0489">Methyltransferase</keyword>
<keyword evidence="4" id="KW-0949">S-adenosyl-L-methionine</keyword>
<proteinExistence type="inferred from homology"/>